<evidence type="ECO:0000259" key="3">
    <source>
        <dbReference type="SMART" id="SM00839"/>
    </source>
</evidence>
<keyword evidence="2 4" id="KW-0560">Oxidoreductase</keyword>
<dbReference type="Pfam" id="PF00208">
    <property type="entry name" value="ELFV_dehydrog"/>
    <property type="match status" value="1"/>
</dbReference>
<organism evidence="4">
    <name type="scientific">hydrothermal vent metagenome</name>
    <dbReference type="NCBI Taxonomy" id="652676"/>
    <lineage>
        <taxon>unclassified sequences</taxon>
        <taxon>metagenomes</taxon>
        <taxon>ecological metagenomes</taxon>
    </lineage>
</organism>
<dbReference type="Gene3D" id="3.40.50.720">
    <property type="entry name" value="NAD(P)-binding Rossmann-like Domain"/>
    <property type="match status" value="1"/>
</dbReference>
<comment type="similarity">
    <text evidence="1">Belongs to the Glu/Leu/Phe/Val dehydrogenases family.</text>
</comment>
<dbReference type="GO" id="GO:0006538">
    <property type="term" value="P:L-glutamate catabolic process"/>
    <property type="evidence" value="ECO:0007669"/>
    <property type="project" value="TreeGrafter"/>
</dbReference>
<dbReference type="InterPro" id="IPR006097">
    <property type="entry name" value="Glu/Leu/Phe/Val/Trp_DH_dimer"/>
</dbReference>
<dbReference type="PANTHER" id="PTHR11606">
    <property type="entry name" value="GLUTAMATE DEHYDROGENASE"/>
    <property type="match status" value="1"/>
</dbReference>
<reference evidence="4" key="1">
    <citation type="submission" date="2018-06" db="EMBL/GenBank/DDBJ databases">
        <authorList>
            <person name="Zhirakovskaya E."/>
        </authorList>
    </citation>
    <scope>NUCLEOTIDE SEQUENCE</scope>
</reference>
<dbReference type="EMBL" id="UOFI01000067">
    <property type="protein sequence ID" value="VAW65329.1"/>
    <property type="molecule type" value="Genomic_DNA"/>
</dbReference>
<dbReference type="PRINTS" id="PR00082">
    <property type="entry name" value="GLFDHDRGNASE"/>
</dbReference>
<dbReference type="Gene3D" id="3.40.50.10860">
    <property type="entry name" value="Leucine Dehydrogenase, chain A, domain 1"/>
    <property type="match status" value="1"/>
</dbReference>
<dbReference type="InterPro" id="IPR006095">
    <property type="entry name" value="Glu/Leu/Phe/Val/Trp_DH"/>
</dbReference>
<dbReference type="InterPro" id="IPR014362">
    <property type="entry name" value="Glu_DH"/>
</dbReference>
<protein>
    <submittedName>
        <fullName evidence="4">NADP-specific glutamate dehydrogenase</fullName>
        <ecNumber evidence="4">1.4.1.4</ecNumber>
    </submittedName>
</protein>
<dbReference type="Pfam" id="PF02812">
    <property type="entry name" value="ELFV_dehydrog_N"/>
    <property type="match status" value="1"/>
</dbReference>
<dbReference type="PANTHER" id="PTHR11606:SF13">
    <property type="entry name" value="GLUTAMATE DEHYDROGENASE 1, MITOCHONDRIAL"/>
    <property type="match status" value="1"/>
</dbReference>
<proteinExistence type="inferred from homology"/>
<evidence type="ECO:0000313" key="4">
    <source>
        <dbReference type="EMBL" id="VAW65329.1"/>
    </source>
</evidence>
<dbReference type="SUPFAM" id="SSF53223">
    <property type="entry name" value="Aminoacid dehydrogenase-like, N-terminal domain"/>
    <property type="match status" value="1"/>
</dbReference>
<evidence type="ECO:0000256" key="2">
    <source>
        <dbReference type="ARBA" id="ARBA00023002"/>
    </source>
</evidence>
<accession>A0A3B0XTZ4</accession>
<dbReference type="InterPro" id="IPR006096">
    <property type="entry name" value="Glu/Leu/Phe/Val/Trp_DH_C"/>
</dbReference>
<dbReference type="AlphaFoldDB" id="A0A3B0XTZ4"/>
<dbReference type="InterPro" id="IPR046346">
    <property type="entry name" value="Aminoacid_DH-like_N_sf"/>
</dbReference>
<dbReference type="PROSITE" id="PS00074">
    <property type="entry name" value="GLFV_DEHYDROGENASE"/>
    <property type="match status" value="1"/>
</dbReference>
<name>A0A3B0XTZ4_9ZZZZ</name>
<dbReference type="InterPro" id="IPR033922">
    <property type="entry name" value="NAD_bind_Glu_DH"/>
</dbReference>
<gene>
    <name evidence="4" type="ORF">MNBD_GAMMA09-2933</name>
</gene>
<dbReference type="SMART" id="SM00839">
    <property type="entry name" value="ELFV_dehydrog"/>
    <property type="match status" value="1"/>
</dbReference>
<dbReference type="GO" id="GO:0004354">
    <property type="term" value="F:glutamate dehydrogenase (NADP+) activity"/>
    <property type="evidence" value="ECO:0007669"/>
    <property type="project" value="UniProtKB-EC"/>
</dbReference>
<evidence type="ECO:0000256" key="1">
    <source>
        <dbReference type="ARBA" id="ARBA00006382"/>
    </source>
</evidence>
<dbReference type="InterPro" id="IPR033524">
    <property type="entry name" value="Glu/Leu/Phe/Val_DH_AS"/>
</dbReference>
<dbReference type="GO" id="GO:0004352">
    <property type="term" value="F:glutamate dehydrogenase (NAD+) activity"/>
    <property type="evidence" value="ECO:0007669"/>
    <property type="project" value="TreeGrafter"/>
</dbReference>
<dbReference type="EC" id="1.4.1.4" evidence="4"/>
<dbReference type="InterPro" id="IPR036291">
    <property type="entry name" value="NAD(P)-bd_dom_sf"/>
</dbReference>
<feature type="domain" description="Glutamate/phenylalanine/leucine/valine/L-tryptophan dehydrogenase C-terminal" evidence="3">
    <location>
        <begin position="180"/>
        <end position="420"/>
    </location>
</feature>
<dbReference type="CDD" id="cd01076">
    <property type="entry name" value="NAD_bind_1_Glu_DH"/>
    <property type="match status" value="1"/>
</dbReference>
<dbReference type="PIRSF" id="PIRSF000185">
    <property type="entry name" value="Glu_DH"/>
    <property type="match status" value="1"/>
</dbReference>
<dbReference type="SUPFAM" id="SSF51735">
    <property type="entry name" value="NAD(P)-binding Rossmann-fold domains"/>
    <property type="match status" value="1"/>
</dbReference>
<sequence>MKSVYKDAKQRLQLLGQRSGVAPWVLDSLMRPKLTLCASIPLLMDDGATEYFEAYRCHYSSLLGPCKGGIRFHPHVTQDEVQALALWMTIKCAAVDLPFGGGKGGVTIDPKRLSRMELERLSRAYMRAMADFIGPDKDIPAPDVYTNARIMGWMRDEFEVIKRQKQAAVITGKPLSMGGSLGRDEATGRGAFLVTEFLRSKQGRSADEISVAIQGFGNAGYNIAKLLYESGYKVVAISDSKGAIYAEQGLDVEKVKQHKSQHQSLNSEYCEGTVCKDQLYQAISHEDLLALDVDLLVPAALENSITKDNVNSVKARWITEVANGPVSADADKILHEKGTVIIPDVLANAGGVIVSYFEWVQNKSAYPWTLQEVRERLKEKLKLTFDEMWLYQHKNDNCSLRTAAYAKALSHIEQVMKMRGTKEYFSNTEG</sequence>